<gene>
    <name evidence="2" type="ORF">COCSUDRAFT_58667</name>
</gene>
<comment type="caution">
    <text evidence="2">The sequence shown here is derived from an EMBL/GenBank/DDBJ whole genome shotgun (WGS) entry which is preliminary data.</text>
</comment>
<feature type="transmembrane region" description="Helical" evidence="1">
    <location>
        <begin position="12"/>
        <end position="38"/>
    </location>
</feature>
<accession>I0YLW0</accession>
<organism evidence="2 3">
    <name type="scientific">Coccomyxa subellipsoidea (strain C-169)</name>
    <name type="common">Green microalga</name>
    <dbReference type="NCBI Taxonomy" id="574566"/>
    <lineage>
        <taxon>Eukaryota</taxon>
        <taxon>Viridiplantae</taxon>
        <taxon>Chlorophyta</taxon>
        <taxon>core chlorophytes</taxon>
        <taxon>Trebouxiophyceae</taxon>
        <taxon>Trebouxiophyceae incertae sedis</taxon>
        <taxon>Coccomyxaceae</taxon>
        <taxon>Coccomyxa</taxon>
        <taxon>Coccomyxa subellipsoidea</taxon>
    </lineage>
</organism>
<sequence length="104" mass="10974">MGPFEAKYAKALKLSLVVVEGVVVAGVVVDGVVVVVAVEVVRGLNELVPPLPTSEEPEVLPLPLETAVGTVLIAPALPKRPPTVPVLLLLCIKHKQLCSQRMPQ</sequence>
<evidence type="ECO:0000313" key="3">
    <source>
        <dbReference type="Proteomes" id="UP000007264"/>
    </source>
</evidence>
<keyword evidence="3" id="KW-1185">Reference proteome</keyword>
<dbReference type="KEGG" id="csl:COCSUDRAFT_58667"/>
<dbReference type="AlphaFoldDB" id="I0YLW0"/>
<proteinExistence type="predicted"/>
<keyword evidence="1" id="KW-0472">Membrane</keyword>
<evidence type="ECO:0000313" key="2">
    <source>
        <dbReference type="EMBL" id="EIE19379.1"/>
    </source>
</evidence>
<evidence type="ECO:0000256" key="1">
    <source>
        <dbReference type="SAM" id="Phobius"/>
    </source>
</evidence>
<dbReference type="Proteomes" id="UP000007264">
    <property type="component" value="Unassembled WGS sequence"/>
</dbReference>
<dbReference type="GeneID" id="17037319"/>
<keyword evidence="1" id="KW-1133">Transmembrane helix</keyword>
<dbReference type="RefSeq" id="XP_005643923.1">
    <property type="nucleotide sequence ID" value="XM_005643866.1"/>
</dbReference>
<protein>
    <submittedName>
        <fullName evidence="2">Uncharacterized protein</fullName>
    </submittedName>
</protein>
<keyword evidence="1" id="KW-0812">Transmembrane</keyword>
<name>I0YLW0_COCSC</name>
<dbReference type="EMBL" id="AGSI01000019">
    <property type="protein sequence ID" value="EIE19379.1"/>
    <property type="molecule type" value="Genomic_DNA"/>
</dbReference>
<reference evidence="2 3" key="1">
    <citation type="journal article" date="2012" name="Genome Biol.">
        <title>The genome of the polar eukaryotic microalga coccomyxa subellipsoidea reveals traits of cold adaptation.</title>
        <authorList>
            <person name="Blanc G."/>
            <person name="Agarkova I."/>
            <person name="Grimwood J."/>
            <person name="Kuo A."/>
            <person name="Brueggeman A."/>
            <person name="Dunigan D."/>
            <person name="Gurnon J."/>
            <person name="Ladunga I."/>
            <person name="Lindquist E."/>
            <person name="Lucas S."/>
            <person name="Pangilinan J."/>
            <person name="Proschold T."/>
            <person name="Salamov A."/>
            <person name="Schmutz J."/>
            <person name="Weeks D."/>
            <person name="Yamada T."/>
            <person name="Claverie J.M."/>
            <person name="Grigoriev I."/>
            <person name="Van Etten J."/>
            <person name="Lomsadze A."/>
            <person name="Borodovsky M."/>
        </authorList>
    </citation>
    <scope>NUCLEOTIDE SEQUENCE [LARGE SCALE GENOMIC DNA]</scope>
    <source>
        <strain evidence="2 3">C-169</strain>
    </source>
</reference>